<dbReference type="InterPro" id="IPR000711">
    <property type="entry name" value="ATPase_OSCP/dsu"/>
</dbReference>
<comment type="subcellular location">
    <subcellularLocation>
        <location evidence="8">Cell membrane</location>
        <topology evidence="8">Peripheral membrane protein</topology>
    </subcellularLocation>
    <subcellularLocation>
        <location evidence="1">Membrane</location>
    </subcellularLocation>
</comment>
<keyword evidence="10" id="KW-1185">Reference proteome</keyword>
<evidence type="ECO:0000256" key="6">
    <source>
        <dbReference type="ARBA" id="ARBA00023196"/>
    </source>
</evidence>
<evidence type="ECO:0000256" key="5">
    <source>
        <dbReference type="ARBA" id="ARBA00023136"/>
    </source>
</evidence>
<keyword evidence="8" id="KW-1003">Cell membrane</keyword>
<dbReference type="InterPro" id="IPR020781">
    <property type="entry name" value="ATPase_OSCP/d_CS"/>
</dbReference>
<evidence type="ECO:0000313" key="9">
    <source>
        <dbReference type="EMBL" id="GAA4265057.1"/>
    </source>
</evidence>
<dbReference type="HAMAP" id="MF_01416">
    <property type="entry name" value="ATP_synth_delta_bact"/>
    <property type="match status" value="1"/>
</dbReference>
<comment type="caution">
    <text evidence="9">The sequence shown here is derived from an EMBL/GenBank/DDBJ whole genome shotgun (WGS) entry which is preliminary data.</text>
</comment>
<keyword evidence="4 8" id="KW-0406">Ion transport</keyword>
<evidence type="ECO:0000256" key="7">
    <source>
        <dbReference type="ARBA" id="ARBA00023310"/>
    </source>
</evidence>
<keyword evidence="7 8" id="KW-0066">ATP synthesis</keyword>
<keyword evidence="5 8" id="KW-0472">Membrane</keyword>
<evidence type="ECO:0000256" key="8">
    <source>
        <dbReference type="HAMAP-Rule" id="MF_01416"/>
    </source>
</evidence>
<comment type="similarity">
    <text evidence="8">Belongs to the ATPase delta chain family.</text>
</comment>
<reference evidence="10" key="1">
    <citation type="journal article" date="2019" name="Int. J. Syst. Evol. Microbiol.">
        <title>The Global Catalogue of Microorganisms (GCM) 10K type strain sequencing project: providing services to taxonomists for standard genome sequencing and annotation.</title>
        <authorList>
            <consortium name="The Broad Institute Genomics Platform"/>
            <consortium name="The Broad Institute Genome Sequencing Center for Infectious Disease"/>
            <person name="Wu L."/>
            <person name="Ma J."/>
        </authorList>
    </citation>
    <scope>NUCLEOTIDE SEQUENCE [LARGE SCALE GENOMIC DNA]</scope>
    <source>
        <strain evidence="10">JCM 17442</strain>
    </source>
</reference>
<evidence type="ECO:0000256" key="2">
    <source>
        <dbReference type="ARBA" id="ARBA00022448"/>
    </source>
</evidence>
<proteinExistence type="inferred from homology"/>
<comment type="function">
    <text evidence="8">F(1)F(0) ATP synthase produces ATP from ADP in the presence of a proton or sodium gradient. F-type ATPases consist of two structural domains, F(1) containing the extramembraneous catalytic core and F(0) containing the membrane proton channel, linked together by a central stalk and a peripheral stalk. During catalysis, ATP synthesis in the catalytic domain of F(1) is coupled via a rotary mechanism of the central stalk subunits to proton translocation.</text>
</comment>
<keyword evidence="2 8" id="KW-0813">Transport</keyword>
<name>A0ABP8DYQ7_9MICO</name>
<dbReference type="RefSeq" id="WP_344793613.1">
    <property type="nucleotide sequence ID" value="NZ_BAABAU010000001.1"/>
</dbReference>
<dbReference type="NCBIfam" id="TIGR01145">
    <property type="entry name" value="ATP_synt_delta"/>
    <property type="match status" value="1"/>
</dbReference>
<evidence type="ECO:0000256" key="3">
    <source>
        <dbReference type="ARBA" id="ARBA00022781"/>
    </source>
</evidence>
<dbReference type="PANTHER" id="PTHR11910">
    <property type="entry name" value="ATP SYNTHASE DELTA CHAIN"/>
    <property type="match status" value="1"/>
</dbReference>
<dbReference type="Proteomes" id="UP001501594">
    <property type="component" value="Unassembled WGS sequence"/>
</dbReference>
<keyword evidence="6 8" id="KW-0139">CF(1)</keyword>
<dbReference type="PRINTS" id="PR00125">
    <property type="entry name" value="ATPASEDELTA"/>
</dbReference>
<protein>
    <recommendedName>
        <fullName evidence="8">ATP synthase subunit delta</fullName>
    </recommendedName>
    <alternativeName>
        <fullName evidence="8">ATP synthase F(1) sector subunit delta</fullName>
    </alternativeName>
    <alternativeName>
        <fullName evidence="8">F-type ATPase subunit delta</fullName>
        <shortName evidence="8">F-ATPase subunit delta</shortName>
    </alternativeName>
</protein>
<sequence length="264" mass="27548">MGSMTREALATSRGVLADLGDAADLATGEQLLNAGRVIGSSSKLLAYLADPSEDVAGKKAFIDRVFGAFSEPARALLTSIVGSRWSTHRQLLAGIEEVGIRTIAQSAPADLAIESELFAFGEAVSSDSNLELAVGTKLSDGPAKAALVTRLLGGKASQQTISIVSQLVQQPRGRRIGELLRNAAAIVADQADELVAVVTSAAPIEAAQLERLERGLAKQFGRSLRVNVEIDPSILGGLRVQVGDEVIDGTVSTRLADLRLQLAG</sequence>
<accession>A0ABP8DYQ7</accession>
<dbReference type="Pfam" id="PF00213">
    <property type="entry name" value="OSCP"/>
    <property type="match status" value="1"/>
</dbReference>
<keyword evidence="3 8" id="KW-0375">Hydrogen ion transport</keyword>
<organism evidence="9 10">
    <name type="scientific">Frondihabitans peucedani</name>
    <dbReference type="NCBI Taxonomy" id="598626"/>
    <lineage>
        <taxon>Bacteria</taxon>
        <taxon>Bacillati</taxon>
        <taxon>Actinomycetota</taxon>
        <taxon>Actinomycetes</taxon>
        <taxon>Micrococcales</taxon>
        <taxon>Microbacteriaceae</taxon>
        <taxon>Frondihabitans</taxon>
    </lineage>
</organism>
<comment type="function">
    <text evidence="8">This protein is part of the stalk that links CF(0) to CF(1). It either transmits conformational changes from CF(0) to CF(1) or is implicated in proton conduction.</text>
</comment>
<evidence type="ECO:0000256" key="1">
    <source>
        <dbReference type="ARBA" id="ARBA00004370"/>
    </source>
</evidence>
<dbReference type="NCBIfam" id="NF009967">
    <property type="entry name" value="PRK13430.1"/>
    <property type="match status" value="1"/>
</dbReference>
<dbReference type="EMBL" id="BAABAU010000001">
    <property type="protein sequence ID" value="GAA4265057.1"/>
    <property type="molecule type" value="Genomic_DNA"/>
</dbReference>
<dbReference type="PROSITE" id="PS00389">
    <property type="entry name" value="ATPASE_DELTA"/>
    <property type="match status" value="1"/>
</dbReference>
<evidence type="ECO:0000256" key="4">
    <source>
        <dbReference type="ARBA" id="ARBA00023065"/>
    </source>
</evidence>
<gene>
    <name evidence="8" type="primary">atpH</name>
    <name evidence="9" type="ORF">GCM10022256_06690</name>
</gene>
<evidence type="ECO:0000313" key="10">
    <source>
        <dbReference type="Proteomes" id="UP001501594"/>
    </source>
</evidence>